<evidence type="ECO:0000313" key="1">
    <source>
        <dbReference type="EMBL" id="AXE20641.1"/>
    </source>
</evidence>
<dbReference type="NCBIfam" id="TIGR02436">
    <property type="entry name" value="four helix bundle protein"/>
    <property type="match status" value="1"/>
</dbReference>
<accession>A0A344TPS0</accession>
<dbReference type="CDD" id="cd16377">
    <property type="entry name" value="23S_rRNA_IVP_like"/>
    <property type="match status" value="1"/>
</dbReference>
<dbReference type="Gene3D" id="1.20.1440.60">
    <property type="entry name" value="23S rRNA-intervening sequence"/>
    <property type="match status" value="1"/>
</dbReference>
<reference evidence="1 2" key="1">
    <citation type="submission" date="2018-07" db="EMBL/GenBank/DDBJ databases">
        <title>Genome sequencing of Runella.</title>
        <authorList>
            <person name="Baek M.-G."/>
            <person name="Yi H."/>
        </authorList>
    </citation>
    <scope>NUCLEOTIDE SEQUENCE [LARGE SCALE GENOMIC DNA]</scope>
    <source>
        <strain evidence="1 2">HYN0085</strain>
    </source>
</reference>
<dbReference type="OrthoDB" id="9811959at2"/>
<dbReference type="InterPro" id="IPR036583">
    <property type="entry name" value="23S_rRNA_IVS_sf"/>
</dbReference>
<dbReference type="PANTHER" id="PTHR38471">
    <property type="entry name" value="FOUR HELIX BUNDLE PROTEIN"/>
    <property type="match status" value="1"/>
</dbReference>
<dbReference type="Pfam" id="PF05635">
    <property type="entry name" value="23S_rRNA_IVP"/>
    <property type="match status" value="1"/>
</dbReference>
<sequence length="125" mass="14777">MDNRTPIQTFRDLQVYTLAHQLAMKIFWLSTKFPSEEKYSLTDQIRRSSRSVAANIAEGWGKRRFENTFKRHLIDSIGSLEETKCWLLFALDCLYISQESYKELTTDTEYLGAKLSKLHENWKTF</sequence>
<dbReference type="InterPro" id="IPR012657">
    <property type="entry name" value="23S_rRNA-intervening_sequence"/>
</dbReference>
<dbReference type="SUPFAM" id="SSF158446">
    <property type="entry name" value="IVS-encoded protein-like"/>
    <property type="match status" value="1"/>
</dbReference>
<dbReference type="PANTHER" id="PTHR38471:SF2">
    <property type="entry name" value="FOUR HELIX BUNDLE PROTEIN"/>
    <property type="match status" value="1"/>
</dbReference>
<keyword evidence="2" id="KW-1185">Reference proteome</keyword>
<name>A0A344TPS0_9BACT</name>
<dbReference type="AlphaFoldDB" id="A0A344TPS0"/>
<evidence type="ECO:0000313" key="2">
    <source>
        <dbReference type="Proteomes" id="UP000251993"/>
    </source>
</evidence>
<protein>
    <submittedName>
        <fullName evidence="1">Four helix bundle protein</fullName>
    </submittedName>
</protein>
<proteinExistence type="predicted"/>
<dbReference type="RefSeq" id="WP_114069404.1">
    <property type="nucleotide sequence ID" value="NZ_CP030850.1"/>
</dbReference>
<organism evidence="1 2">
    <name type="scientific">Runella rosea</name>
    <dbReference type="NCBI Taxonomy" id="2259595"/>
    <lineage>
        <taxon>Bacteria</taxon>
        <taxon>Pseudomonadati</taxon>
        <taxon>Bacteroidota</taxon>
        <taxon>Cytophagia</taxon>
        <taxon>Cytophagales</taxon>
        <taxon>Spirosomataceae</taxon>
        <taxon>Runella</taxon>
    </lineage>
</organism>
<gene>
    <name evidence="1" type="ORF">DR864_24330</name>
</gene>
<dbReference type="EMBL" id="CP030850">
    <property type="protein sequence ID" value="AXE20641.1"/>
    <property type="molecule type" value="Genomic_DNA"/>
</dbReference>
<dbReference type="KEGG" id="run:DR864_24330"/>
<dbReference type="Proteomes" id="UP000251993">
    <property type="component" value="Chromosome"/>
</dbReference>